<gene>
    <name evidence="7" type="ORF">CFT61_11300</name>
</gene>
<dbReference type="SUPFAM" id="SSF88946">
    <property type="entry name" value="Sigma2 domain of RNA polymerase sigma factors"/>
    <property type="match status" value="1"/>
</dbReference>
<accession>A0AA91YWH8</accession>
<reference evidence="7 8" key="1">
    <citation type="submission" date="2017-07" db="EMBL/GenBank/DDBJ databases">
        <title>Draft genome sequence of Prevotella copri isolated from the gut of healthy adult Indian.</title>
        <authorList>
            <person name="Das B."/>
            <person name="Bag S."/>
            <person name="Ghosh T.S."/>
        </authorList>
    </citation>
    <scope>NUCLEOTIDE SEQUENCE [LARGE SCALE GENOMIC DNA]</scope>
    <source>
        <strain evidence="7 8">Indica</strain>
    </source>
</reference>
<dbReference type="GO" id="GO:0006352">
    <property type="term" value="P:DNA-templated transcription initiation"/>
    <property type="evidence" value="ECO:0007669"/>
    <property type="project" value="InterPro"/>
</dbReference>
<dbReference type="InterPro" id="IPR014284">
    <property type="entry name" value="RNA_pol_sigma-70_dom"/>
</dbReference>
<evidence type="ECO:0000256" key="3">
    <source>
        <dbReference type="ARBA" id="ARBA00023082"/>
    </source>
</evidence>
<sequence>MEKKEISTLFRQYYGRMYGMAVSILYDEQESKDVVSDIFERLLEFDTVLLPDTVEHYLLTSVRNSCLKRISQKTNRQRIAMLYASEQQMAASPEEDELRLEQMLHFAKTHLTPQQQCIFKMRFLGGMKYGEIGEELGISRVAVWKHLSNITKMIKEQFKDSEL</sequence>
<dbReference type="InterPro" id="IPR036388">
    <property type="entry name" value="WH-like_DNA-bd_sf"/>
</dbReference>
<dbReference type="InterPro" id="IPR039425">
    <property type="entry name" value="RNA_pol_sigma-70-like"/>
</dbReference>
<dbReference type="InterPro" id="IPR007627">
    <property type="entry name" value="RNA_pol_sigma70_r2"/>
</dbReference>
<name>A0AA91YWH8_9BACT</name>
<dbReference type="Gene3D" id="1.10.10.10">
    <property type="entry name" value="Winged helix-like DNA-binding domain superfamily/Winged helix DNA-binding domain"/>
    <property type="match status" value="1"/>
</dbReference>
<dbReference type="PANTHER" id="PTHR43133:SF46">
    <property type="entry name" value="RNA POLYMERASE SIGMA-70 FACTOR ECF SUBFAMILY"/>
    <property type="match status" value="1"/>
</dbReference>
<dbReference type="PANTHER" id="PTHR43133">
    <property type="entry name" value="RNA POLYMERASE ECF-TYPE SIGMA FACTO"/>
    <property type="match status" value="1"/>
</dbReference>
<comment type="caution">
    <text evidence="7">The sequence shown here is derived from an EMBL/GenBank/DDBJ whole genome shotgun (WGS) entry which is preliminary data.</text>
</comment>
<dbReference type="GO" id="GO:0003677">
    <property type="term" value="F:DNA binding"/>
    <property type="evidence" value="ECO:0007669"/>
    <property type="project" value="InterPro"/>
</dbReference>
<keyword evidence="2" id="KW-0805">Transcription regulation</keyword>
<dbReference type="InterPro" id="IPR013325">
    <property type="entry name" value="RNA_pol_sigma_r2"/>
</dbReference>
<dbReference type="SUPFAM" id="SSF88659">
    <property type="entry name" value="Sigma3 and sigma4 domains of RNA polymerase sigma factors"/>
    <property type="match status" value="1"/>
</dbReference>
<evidence type="ECO:0000313" key="8">
    <source>
        <dbReference type="Proteomes" id="UP000215155"/>
    </source>
</evidence>
<evidence type="ECO:0000259" key="5">
    <source>
        <dbReference type="Pfam" id="PF04542"/>
    </source>
</evidence>
<dbReference type="Gene3D" id="1.10.1740.10">
    <property type="match status" value="1"/>
</dbReference>
<dbReference type="Pfam" id="PF04542">
    <property type="entry name" value="Sigma70_r2"/>
    <property type="match status" value="1"/>
</dbReference>
<dbReference type="EMBL" id="NMPZ01000018">
    <property type="protein sequence ID" value="OXL43409.1"/>
    <property type="molecule type" value="Genomic_DNA"/>
</dbReference>
<evidence type="ECO:0000256" key="2">
    <source>
        <dbReference type="ARBA" id="ARBA00023015"/>
    </source>
</evidence>
<dbReference type="InterPro" id="IPR013324">
    <property type="entry name" value="RNA_pol_sigma_r3/r4-like"/>
</dbReference>
<dbReference type="Pfam" id="PF08281">
    <property type="entry name" value="Sigma70_r4_2"/>
    <property type="match status" value="1"/>
</dbReference>
<feature type="domain" description="RNA polymerase sigma factor 70 region 4 type 2" evidence="6">
    <location>
        <begin position="104"/>
        <end position="148"/>
    </location>
</feature>
<organism evidence="7 8">
    <name type="scientific">Segatella copri</name>
    <dbReference type="NCBI Taxonomy" id="165179"/>
    <lineage>
        <taxon>Bacteria</taxon>
        <taxon>Pseudomonadati</taxon>
        <taxon>Bacteroidota</taxon>
        <taxon>Bacteroidia</taxon>
        <taxon>Bacteroidales</taxon>
        <taxon>Prevotellaceae</taxon>
        <taxon>Segatella</taxon>
    </lineage>
</organism>
<evidence type="ECO:0000313" key="7">
    <source>
        <dbReference type="EMBL" id="OXL43409.1"/>
    </source>
</evidence>
<feature type="domain" description="RNA polymerase sigma-70 region 2" evidence="5">
    <location>
        <begin position="9"/>
        <end position="74"/>
    </location>
</feature>
<dbReference type="RefSeq" id="WP_089544526.1">
    <property type="nucleotide sequence ID" value="NZ_NMPZ01000018.1"/>
</dbReference>
<keyword evidence="3" id="KW-0731">Sigma factor</keyword>
<dbReference type="GO" id="GO:0016987">
    <property type="term" value="F:sigma factor activity"/>
    <property type="evidence" value="ECO:0007669"/>
    <property type="project" value="UniProtKB-KW"/>
</dbReference>
<dbReference type="NCBIfam" id="TIGR02937">
    <property type="entry name" value="sigma70-ECF"/>
    <property type="match status" value="1"/>
</dbReference>
<proteinExistence type="inferred from homology"/>
<keyword evidence="4" id="KW-0804">Transcription</keyword>
<dbReference type="InterPro" id="IPR013249">
    <property type="entry name" value="RNA_pol_sigma70_r4_t2"/>
</dbReference>
<evidence type="ECO:0000256" key="1">
    <source>
        <dbReference type="ARBA" id="ARBA00010641"/>
    </source>
</evidence>
<evidence type="ECO:0000256" key="4">
    <source>
        <dbReference type="ARBA" id="ARBA00023163"/>
    </source>
</evidence>
<dbReference type="Proteomes" id="UP000215155">
    <property type="component" value="Unassembled WGS sequence"/>
</dbReference>
<comment type="similarity">
    <text evidence="1">Belongs to the sigma-70 factor family. ECF subfamily.</text>
</comment>
<protein>
    <submittedName>
        <fullName evidence="7">RNA polymerase</fullName>
    </submittedName>
</protein>
<dbReference type="AlphaFoldDB" id="A0AA91YWH8"/>
<evidence type="ECO:0000259" key="6">
    <source>
        <dbReference type="Pfam" id="PF08281"/>
    </source>
</evidence>